<evidence type="ECO:0000256" key="4">
    <source>
        <dbReference type="ARBA" id="ARBA00023002"/>
    </source>
</evidence>
<accession>A0ABT3GGS6</accession>
<dbReference type="Gene3D" id="1.10.630.10">
    <property type="entry name" value="Cytochrome P450"/>
    <property type="match status" value="1"/>
</dbReference>
<organism evidence="9 10">
    <name type="scientific">Luteolibacter arcticus</name>
    <dbReference type="NCBI Taxonomy" id="1581411"/>
    <lineage>
        <taxon>Bacteria</taxon>
        <taxon>Pseudomonadati</taxon>
        <taxon>Verrucomicrobiota</taxon>
        <taxon>Verrucomicrobiia</taxon>
        <taxon>Verrucomicrobiales</taxon>
        <taxon>Verrucomicrobiaceae</taxon>
        <taxon>Luteolibacter</taxon>
    </lineage>
</organism>
<keyword evidence="4 7" id="KW-0560">Oxidoreductase</keyword>
<gene>
    <name evidence="9" type="ORF">OKA05_09620</name>
</gene>
<evidence type="ECO:0000313" key="10">
    <source>
        <dbReference type="Proteomes" id="UP001320876"/>
    </source>
</evidence>
<dbReference type="PANTHER" id="PTHR24291:SF50">
    <property type="entry name" value="BIFUNCTIONAL ALBAFLAVENONE MONOOXYGENASE_TERPENE SYNTHASE"/>
    <property type="match status" value="1"/>
</dbReference>
<evidence type="ECO:0000256" key="7">
    <source>
        <dbReference type="RuleBase" id="RU000461"/>
    </source>
</evidence>
<dbReference type="InterPro" id="IPR050196">
    <property type="entry name" value="Cytochrome_P450_Monoox"/>
</dbReference>
<evidence type="ECO:0000256" key="3">
    <source>
        <dbReference type="ARBA" id="ARBA00022723"/>
    </source>
</evidence>
<dbReference type="InterPro" id="IPR002401">
    <property type="entry name" value="Cyt_P450_E_grp-I"/>
</dbReference>
<keyword evidence="6 7" id="KW-0503">Monooxygenase</keyword>
<sequence>MTPPVVDSPRHWLLGSAYHLRQDPLRRIPEWASRYDGGLFTVRMPFVGEAAVVTSPDLARRVLVTNASCYQRKSRSYSVLRILMGEGLVTSEGALWKTQRKLVQPAFHPRRLEAIFAMKVERVHAMAGELSEAARSGQAIDVGPLLSRLTLDIISRAMFSSDSQGSARDVSHHIATLNEWALHALRHPWLLLLPRKLPLPVFADMRRALTELERIVRGIIRERRENPGNHDDLLSMLLAACEEGSGLGMSDSQLRDEVMTMYIAGHETTANAMAWILYLVSRHPQVEARLHEEIDANFPEHELRLEDMAAFPFVRQVIDESLRLYPTIWAVGRCCTETHELGGYQIAVGTNVLVPIFHFHWNEDAWENARDFDPDRFSAERRPPADSPHYFPFGAGPRGCIGNHFALQELMIMTILFHRHNSFRVEDGFKVEADPLITLRPKHGMRMVVSERTPQAPATAPAVREARTCPFSGSSS</sequence>
<keyword evidence="3 7" id="KW-0479">Metal-binding</keyword>
<evidence type="ECO:0000256" key="1">
    <source>
        <dbReference type="ARBA" id="ARBA00010617"/>
    </source>
</evidence>
<dbReference type="PRINTS" id="PR00385">
    <property type="entry name" value="P450"/>
</dbReference>
<comment type="caution">
    <text evidence="9">The sequence shown here is derived from an EMBL/GenBank/DDBJ whole genome shotgun (WGS) entry which is preliminary data.</text>
</comment>
<comment type="similarity">
    <text evidence="1 7">Belongs to the cytochrome P450 family.</text>
</comment>
<feature type="region of interest" description="Disordered" evidence="8">
    <location>
        <begin position="452"/>
        <end position="476"/>
    </location>
</feature>
<evidence type="ECO:0000256" key="2">
    <source>
        <dbReference type="ARBA" id="ARBA00022617"/>
    </source>
</evidence>
<proteinExistence type="inferred from homology"/>
<dbReference type="InterPro" id="IPR017972">
    <property type="entry name" value="Cyt_P450_CS"/>
</dbReference>
<dbReference type="RefSeq" id="WP_264486914.1">
    <property type="nucleotide sequence ID" value="NZ_JAPDDT010000003.1"/>
</dbReference>
<dbReference type="Pfam" id="PF00067">
    <property type="entry name" value="p450"/>
    <property type="match status" value="1"/>
</dbReference>
<dbReference type="Proteomes" id="UP001320876">
    <property type="component" value="Unassembled WGS sequence"/>
</dbReference>
<protein>
    <submittedName>
        <fullName evidence="9">Cytochrome P450</fullName>
    </submittedName>
</protein>
<dbReference type="PANTHER" id="PTHR24291">
    <property type="entry name" value="CYTOCHROME P450 FAMILY 4"/>
    <property type="match status" value="1"/>
</dbReference>
<evidence type="ECO:0000256" key="6">
    <source>
        <dbReference type="ARBA" id="ARBA00023033"/>
    </source>
</evidence>
<dbReference type="InterPro" id="IPR001128">
    <property type="entry name" value="Cyt_P450"/>
</dbReference>
<dbReference type="EMBL" id="JAPDDT010000003">
    <property type="protein sequence ID" value="MCW1922807.1"/>
    <property type="molecule type" value="Genomic_DNA"/>
</dbReference>
<evidence type="ECO:0000313" key="9">
    <source>
        <dbReference type="EMBL" id="MCW1922807.1"/>
    </source>
</evidence>
<evidence type="ECO:0000256" key="5">
    <source>
        <dbReference type="ARBA" id="ARBA00023004"/>
    </source>
</evidence>
<dbReference type="PRINTS" id="PR00463">
    <property type="entry name" value="EP450I"/>
</dbReference>
<evidence type="ECO:0000256" key="8">
    <source>
        <dbReference type="SAM" id="MobiDB-lite"/>
    </source>
</evidence>
<dbReference type="InterPro" id="IPR036396">
    <property type="entry name" value="Cyt_P450_sf"/>
</dbReference>
<keyword evidence="10" id="KW-1185">Reference proteome</keyword>
<keyword evidence="5 7" id="KW-0408">Iron</keyword>
<name>A0ABT3GGS6_9BACT</name>
<dbReference type="PROSITE" id="PS00086">
    <property type="entry name" value="CYTOCHROME_P450"/>
    <property type="match status" value="1"/>
</dbReference>
<dbReference type="SUPFAM" id="SSF48264">
    <property type="entry name" value="Cytochrome P450"/>
    <property type="match status" value="1"/>
</dbReference>
<reference evidence="9 10" key="1">
    <citation type="submission" date="2022-10" db="EMBL/GenBank/DDBJ databases">
        <title>Luteolibacter arcticus strain CCTCC AB 2014275, whole genome shotgun sequencing project.</title>
        <authorList>
            <person name="Zhao G."/>
            <person name="Shen L."/>
        </authorList>
    </citation>
    <scope>NUCLEOTIDE SEQUENCE [LARGE SCALE GENOMIC DNA]</scope>
    <source>
        <strain evidence="9 10">CCTCC AB 2014275</strain>
    </source>
</reference>
<keyword evidence="2 7" id="KW-0349">Heme</keyword>